<dbReference type="RefSeq" id="WP_076347342.1">
    <property type="nucleotide sequence ID" value="NZ_CP019082.1"/>
</dbReference>
<dbReference type="KEGG" id="pbor:BSF38_03275"/>
<evidence type="ECO:0000313" key="3">
    <source>
        <dbReference type="EMBL" id="APW61747.1"/>
    </source>
</evidence>
<dbReference type="PANTHER" id="PTHR43283">
    <property type="entry name" value="BETA-LACTAMASE-RELATED"/>
    <property type="match status" value="1"/>
</dbReference>
<keyword evidence="4" id="KW-1185">Reference proteome</keyword>
<keyword evidence="3" id="KW-0378">Hydrolase</keyword>
<dbReference type="Gene3D" id="3.40.710.10">
    <property type="entry name" value="DD-peptidase/beta-lactamase superfamily"/>
    <property type="match status" value="1"/>
</dbReference>
<evidence type="ECO:0000256" key="1">
    <source>
        <dbReference type="SAM" id="SignalP"/>
    </source>
</evidence>
<proteinExistence type="predicted"/>
<accession>A0A1U7CS27</accession>
<gene>
    <name evidence="3" type="primary">estB_3</name>
    <name evidence="3" type="ORF">BSF38_03275</name>
</gene>
<dbReference type="InterPro" id="IPR050789">
    <property type="entry name" value="Diverse_Enzym_Activities"/>
</dbReference>
<keyword evidence="1" id="KW-0732">Signal</keyword>
<sequence length="391" mass="42597">MLRFALTIALLTVLAAADLHAQQTPQTISAINEAVRSSVESREIAGAVTIVATPDRIAHLDAIGKADIGHDKPMRPDTLFWIASMTKPITAAAVMMMQDEGKLSVDDPVEKHLPEFKGLKTADGKPARVTIRHLLTHTSGMGEASPNESRGVAKLAGLVPIYVGKPVRYEPGSKWTYCQSGINTAARIVEVASGEPFDRFVERRLFTPLGMKDTTFYLTEEQLPRLAASYRRNDRGELEATPLRILGDKSPTSRDRFPAANGGLFSTAPDYARFCQMILNGGEFEGKRYLKPESVQRMTSVQTGGLKTGFTDGNGWGLGWCVVREPQGVTAMLSPGSFGHGGAYGTQAWIDPVKKRAYILMVQRADFPNSDASDVRRAFQQAANTALDEAR</sequence>
<evidence type="ECO:0000259" key="2">
    <source>
        <dbReference type="Pfam" id="PF00144"/>
    </source>
</evidence>
<organism evidence="3 4">
    <name type="scientific">Paludisphaera borealis</name>
    <dbReference type="NCBI Taxonomy" id="1387353"/>
    <lineage>
        <taxon>Bacteria</taxon>
        <taxon>Pseudomonadati</taxon>
        <taxon>Planctomycetota</taxon>
        <taxon>Planctomycetia</taxon>
        <taxon>Isosphaerales</taxon>
        <taxon>Isosphaeraceae</taxon>
        <taxon>Paludisphaera</taxon>
    </lineage>
</organism>
<protein>
    <submittedName>
        <fullName evidence="3">Esterase EstB</fullName>
        <ecNumber evidence="3">3.1.1.-</ecNumber>
    </submittedName>
</protein>
<dbReference type="Proteomes" id="UP000186309">
    <property type="component" value="Chromosome"/>
</dbReference>
<dbReference type="Pfam" id="PF00144">
    <property type="entry name" value="Beta-lactamase"/>
    <property type="match status" value="1"/>
</dbReference>
<dbReference type="EMBL" id="CP019082">
    <property type="protein sequence ID" value="APW61747.1"/>
    <property type="molecule type" value="Genomic_DNA"/>
</dbReference>
<reference evidence="4" key="1">
    <citation type="submission" date="2016-12" db="EMBL/GenBank/DDBJ databases">
        <title>Comparative genomics of four Isosphaeraceae planctomycetes: a common pool of plasmids and glycoside hydrolase genes.</title>
        <authorList>
            <person name="Ivanova A."/>
        </authorList>
    </citation>
    <scope>NUCLEOTIDE SEQUENCE [LARGE SCALE GENOMIC DNA]</scope>
    <source>
        <strain evidence="4">PX4</strain>
    </source>
</reference>
<feature type="chain" id="PRO_5012414245" evidence="1">
    <location>
        <begin position="22"/>
        <end position="391"/>
    </location>
</feature>
<dbReference type="GO" id="GO:0016787">
    <property type="term" value="F:hydrolase activity"/>
    <property type="evidence" value="ECO:0007669"/>
    <property type="project" value="UniProtKB-KW"/>
</dbReference>
<dbReference type="InterPro" id="IPR012338">
    <property type="entry name" value="Beta-lactam/transpept-like"/>
</dbReference>
<dbReference type="PANTHER" id="PTHR43283:SF3">
    <property type="entry name" value="BETA-LACTAMASE FAMILY PROTEIN (AFU_ORTHOLOGUE AFUA_5G07500)"/>
    <property type="match status" value="1"/>
</dbReference>
<dbReference type="InterPro" id="IPR001466">
    <property type="entry name" value="Beta-lactam-related"/>
</dbReference>
<feature type="domain" description="Beta-lactamase-related" evidence="2">
    <location>
        <begin position="32"/>
        <end position="382"/>
    </location>
</feature>
<dbReference type="OrthoDB" id="9770183at2"/>
<evidence type="ECO:0000313" key="4">
    <source>
        <dbReference type="Proteomes" id="UP000186309"/>
    </source>
</evidence>
<feature type="signal peptide" evidence="1">
    <location>
        <begin position="1"/>
        <end position="21"/>
    </location>
</feature>
<name>A0A1U7CS27_9BACT</name>
<dbReference type="EC" id="3.1.1.-" evidence="3"/>
<dbReference type="AlphaFoldDB" id="A0A1U7CS27"/>
<dbReference type="STRING" id="1387353.BSF38_03275"/>
<dbReference type="SUPFAM" id="SSF56601">
    <property type="entry name" value="beta-lactamase/transpeptidase-like"/>
    <property type="match status" value="1"/>
</dbReference>